<evidence type="ECO:0000256" key="5">
    <source>
        <dbReference type="SAM" id="MobiDB-lite"/>
    </source>
</evidence>
<dbReference type="SUPFAM" id="SSF54928">
    <property type="entry name" value="RNA-binding domain, RBD"/>
    <property type="match status" value="2"/>
</dbReference>
<feature type="region of interest" description="Disordered" evidence="5">
    <location>
        <begin position="458"/>
        <end position="512"/>
    </location>
</feature>
<name>A0ABQ9X3F8_9EUKA</name>
<evidence type="ECO:0000256" key="4">
    <source>
        <dbReference type="SAM" id="Coils"/>
    </source>
</evidence>
<dbReference type="Gene3D" id="3.30.70.330">
    <property type="match status" value="2"/>
</dbReference>
<keyword evidence="4" id="KW-0175">Coiled coil</keyword>
<evidence type="ECO:0000256" key="3">
    <source>
        <dbReference type="PROSITE-ProRule" id="PRU00192"/>
    </source>
</evidence>
<dbReference type="SMART" id="SM00360">
    <property type="entry name" value="RRM"/>
    <property type="match status" value="3"/>
</dbReference>
<dbReference type="InterPro" id="IPR035979">
    <property type="entry name" value="RBD_domain_sf"/>
</dbReference>
<feature type="region of interest" description="Disordered" evidence="5">
    <location>
        <begin position="1"/>
        <end position="28"/>
    </location>
</feature>
<dbReference type="PANTHER" id="PTHR23003">
    <property type="entry name" value="RNA RECOGNITION MOTIF RRM DOMAIN CONTAINING PROTEIN"/>
    <property type="match status" value="1"/>
</dbReference>
<comment type="caution">
    <text evidence="7">The sequence shown here is derived from an EMBL/GenBank/DDBJ whole genome shotgun (WGS) entry which is preliminary data.</text>
</comment>
<dbReference type="PROSITE" id="PS50002">
    <property type="entry name" value="SH3"/>
    <property type="match status" value="1"/>
</dbReference>
<dbReference type="InterPro" id="IPR036028">
    <property type="entry name" value="SH3-like_dom_sf"/>
</dbReference>
<organism evidence="7 8">
    <name type="scientific">Blattamonas nauphoetae</name>
    <dbReference type="NCBI Taxonomy" id="2049346"/>
    <lineage>
        <taxon>Eukaryota</taxon>
        <taxon>Metamonada</taxon>
        <taxon>Preaxostyla</taxon>
        <taxon>Oxymonadida</taxon>
        <taxon>Blattamonas</taxon>
    </lineage>
</organism>
<evidence type="ECO:0000256" key="1">
    <source>
        <dbReference type="ARBA" id="ARBA00022443"/>
    </source>
</evidence>
<keyword evidence="8" id="KW-1185">Reference proteome</keyword>
<feature type="domain" description="SH3" evidence="6">
    <location>
        <begin position="515"/>
        <end position="578"/>
    </location>
</feature>
<dbReference type="EMBL" id="JARBJD010000259">
    <property type="protein sequence ID" value="KAK2945477.1"/>
    <property type="molecule type" value="Genomic_DNA"/>
</dbReference>
<dbReference type="SUPFAM" id="SSF50044">
    <property type="entry name" value="SH3-domain"/>
    <property type="match status" value="1"/>
</dbReference>
<dbReference type="InterPro" id="IPR000504">
    <property type="entry name" value="RRM_dom"/>
</dbReference>
<proteinExistence type="predicted"/>
<protein>
    <recommendedName>
        <fullName evidence="6">SH3 domain-containing protein</fullName>
    </recommendedName>
</protein>
<dbReference type="Proteomes" id="UP001281761">
    <property type="component" value="Unassembled WGS sequence"/>
</dbReference>
<feature type="compositionally biased region" description="Basic and acidic residues" evidence="5">
    <location>
        <begin position="11"/>
        <end position="28"/>
    </location>
</feature>
<feature type="coiled-coil region" evidence="4">
    <location>
        <begin position="57"/>
        <end position="102"/>
    </location>
</feature>
<sequence length="604" mass="69696">MGITSSVSATEEGRTKRQLEAEARERRENERMVADYIASEERRKAAALQEERWLAAARQEQLRQAAARQEYQQQQERRQLEYQRLLEQHRVEEQRARELAANRPQRGRPEPTKFLFIQPVPEDADVEDICELFMYYNPTRVKFIKKEAYRSCLVEFETVEMAQTEHNRRRSMEIGGTRPKVVYTNPREPDRPPPMKRPAASHRPVREPIPPSNEVKISNIPQDITRTEVQRILDPLKAQSIRIKPHPTQEASIAFVVFADVPTAEQAVEMDQHIRYNGHLVHIERVKPNPHQQPVQTVTPWQIRIENLPDTVNDNGINLYFAGIEMLPFRLLKSRDNMRHLYLSFQTREEMEKALDRCDGIRIGNVDQIVSIPSKLEFKLNNLPMNTTADDIAAHFNMDQLAKIHFTKGGRRNTRSAIVRFISPQGMQEGLEVSADLYVNNQRTTTVLSYFENTRVKTTKQIDESSSESSEEDNQPEPAPLIEFDQNPIDDTPDDPVPETTTISEPSQPPQNYVYSSSPCVVISDFVDIAPYPRAMACRQGEIVSVKEFHPSGWCFAYVEGTTRCGVVPSSFLCRYDPYVPQITQPTQFERHIELGQFQPFQQQ</sequence>
<feature type="compositionally biased region" description="Polar residues" evidence="5">
    <location>
        <begin position="503"/>
        <end position="512"/>
    </location>
</feature>
<dbReference type="InterPro" id="IPR050374">
    <property type="entry name" value="RRT5_SRSF_SR"/>
</dbReference>
<accession>A0ABQ9X3F8</accession>
<dbReference type="InterPro" id="IPR001452">
    <property type="entry name" value="SH3_domain"/>
</dbReference>
<feature type="region of interest" description="Disordered" evidence="5">
    <location>
        <begin position="179"/>
        <end position="216"/>
    </location>
</feature>
<gene>
    <name evidence="7" type="ORF">BLNAU_19606</name>
</gene>
<dbReference type="CDD" id="cd00174">
    <property type="entry name" value="SH3"/>
    <property type="match status" value="1"/>
</dbReference>
<dbReference type="CDD" id="cd00590">
    <property type="entry name" value="RRM_SF"/>
    <property type="match status" value="2"/>
</dbReference>
<dbReference type="Gene3D" id="2.30.30.40">
    <property type="entry name" value="SH3 Domains"/>
    <property type="match status" value="1"/>
</dbReference>
<keyword evidence="2" id="KW-0694">RNA-binding</keyword>
<evidence type="ECO:0000259" key="6">
    <source>
        <dbReference type="PROSITE" id="PS50002"/>
    </source>
</evidence>
<feature type="compositionally biased region" description="Acidic residues" evidence="5">
    <location>
        <begin position="465"/>
        <end position="475"/>
    </location>
</feature>
<evidence type="ECO:0000313" key="7">
    <source>
        <dbReference type="EMBL" id="KAK2945477.1"/>
    </source>
</evidence>
<dbReference type="InterPro" id="IPR012677">
    <property type="entry name" value="Nucleotide-bd_a/b_plait_sf"/>
</dbReference>
<evidence type="ECO:0000256" key="2">
    <source>
        <dbReference type="ARBA" id="ARBA00022884"/>
    </source>
</evidence>
<keyword evidence="1 3" id="KW-0728">SH3 domain</keyword>
<reference evidence="7 8" key="1">
    <citation type="journal article" date="2022" name="bioRxiv">
        <title>Genomics of Preaxostyla Flagellates Illuminates Evolutionary Transitions and the Path Towards Mitochondrial Loss.</title>
        <authorList>
            <person name="Novak L.V.F."/>
            <person name="Treitli S.C."/>
            <person name="Pyrih J."/>
            <person name="Halakuc P."/>
            <person name="Pipaliya S.V."/>
            <person name="Vacek V."/>
            <person name="Brzon O."/>
            <person name="Soukal P."/>
            <person name="Eme L."/>
            <person name="Dacks J.B."/>
            <person name="Karnkowska A."/>
            <person name="Elias M."/>
            <person name="Hampl V."/>
        </authorList>
    </citation>
    <scope>NUCLEOTIDE SEQUENCE [LARGE SCALE GENOMIC DNA]</scope>
    <source>
        <strain evidence="7">NAU3</strain>
        <tissue evidence="7">Gut</tissue>
    </source>
</reference>
<evidence type="ECO:0000313" key="8">
    <source>
        <dbReference type="Proteomes" id="UP001281761"/>
    </source>
</evidence>